<feature type="transmembrane region" description="Helical" evidence="1">
    <location>
        <begin position="131"/>
        <end position="155"/>
    </location>
</feature>
<dbReference type="PANTHER" id="PTHR31325">
    <property type="entry name" value="OS01G0798800 PROTEIN-RELATED"/>
    <property type="match status" value="1"/>
</dbReference>
<sequence>MLSGNDILVVNNGTNVPNCREPRKTLIYIESCLLLTTLLLAFLTVFGSWRRRSHSLMLKNSIWASYLLSMFLINYAMGLMTSATFRNELFGVWATFLIIFLGSADCISAYSLEDSENRKRYVLEIFVQYSWLGALLGMYTYELKFNILLFLLYFLSLRRTGCRAEALELASKSYGLVRNTKLVADFMEDDRNIEGDEADPTCMRGYKYLVKGEEKEKVIVKAPHYHKQFETTEDPKVITIDMIWQCKGRLLSSTGDPDGRLKDICLSYALYRLLCRRFAKYSFAESSQFKTWNFVRYGLLSKEGDHERAFRVIELELGFVYDLFYTKYPAYFAEGLPLLRNFEFIIVIIGCWVAVRTLTNYQDRDSDVHLMTTGGHDLDALLTGVVLVAILFMEIVQLFVVNFSDWAKVQWLCYYVKKPLWHNKCMEMIIRVICHKKLLKPWDRKLSQYSLLESFSHNPSVLYYIRWIYPVIDKPRNGLKLSANVTLPMEVKKAIIHSLKTHEQRIQRLTNGVASLQRNRVENELSWACRLETQTHVIMVWHIATSLCELNLSSQEIVTGEQVNQQRESEDFIVATKLSKYCAYLVAFAPRLLPDHPYITEFIFDHVVVEAREKLKGCEKIICQKMFNLCKDDRMKTISKKMLTLGQEDGNQKIIERGAVLAKDLLEKIDDNGRRWKILAELWTEMMLFVAPSDDETAHAEHLAMGGEFVTHLWALLSHAGILKRDSA</sequence>
<evidence type="ECO:0000313" key="4">
    <source>
        <dbReference type="Proteomes" id="UP001324115"/>
    </source>
</evidence>
<proteinExistence type="predicted"/>
<keyword evidence="4" id="KW-1185">Reference proteome</keyword>
<name>A0AAN7F7W3_QUERU</name>
<dbReference type="Pfam" id="PF13968">
    <property type="entry name" value="DUF4220"/>
    <property type="match status" value="1"/>
</dbReference>
<dbReference type="Proteomes" id="UP001324115">
    <property type="component" value="Unassembled WGS sequence"/>
</dbReference>
<evidence type="ECO:0000256" key="1">
    <source>
        <dbReference type="SAM" id="Phobius"/>
    </source>
</evidence>
<keyword evidence="1" id="KW-1133">Transmembrane helix</keyword>
<evidence type="ECO:0000313" key="3">
    <source>
        <dbReference type="EMBL" id="KAK4588208.1"/>
    </source>
</evidence>
<organism evidence="3 4">
    <name type="scientific">Quercus rubra</name>
    <name type="common">Northern red oak</name>
    <name type="synonym">Quercus borealis</name>
    <dbReference type="NCBI Taxonomy" id="3512"/>
    <lineage>
        <taxon>Eukaryota</taxon>
        <taxon>Viridiplantae</taxon>
        <taxon>Streptophyta</taxon>
        <taxon>Embryophyta</taxon>
        <taxon>Tracheophyta</taxon>
        <taxon>Spermatophyta</taxon>
        <taxon>Magnoliopsida</taxon>
        <taxon>eudicotyledons</taxon>
        <taxon>Gunneridae</taxon>
        <taxon>Pentapetalae</taxon>
        <taxon>rosids</taxon>
        <taxon>fabids</taxon>
        <taxon>Fagales</taxon>
        <taxon>Fagaceae</taxon>
        <taxon>Quercus</taxon>
    </lineage>
</organism>
<dbReference type="AlphaFoldDB" id="A0AAN7F7W3"/>
<comment type="caution">
    <text evidence="3">The sequence shown here is derived from an EMBL/GenBank/DDBJ whole genome shotgun (WGS) entry which is preliminary data.</text>
</comment>
<dbReference type="Pfam" id="PF04578">
    <property type="entry name" value="DUF594"/>
    <property type="match status" value="1"/>
</dbReference>
<keyword evidence="1" id="KW-0812">Transmembrane</keyword>
<dbReference type="InterPro" id="IPR025315">
    <property type="entry name" value="DUF4220"/>
</dbReference>
<feature type="transmembrane region" description="Helical" evidence="1">
    <location>
        <begin position="26"/>
        <end position="49"/>
    </location>
</feature>
<feature type="transmembrane region" description="Helical" evidence="1">
    <location>
        <begin position="89"/>
        <end position="111"/>
    </location>
</feature>
<evidence type="ECO:0000259" key="2">
    <source>
        <dbReference type="Pfam" id="PF13968"/>
    </source>
</evidence>
<dbReference type="EMBL" id="JAXUIC010000005">
    <property type="protein sequence ID" value="KAK4588208.1"/>
    <property type="molecule type" value="Genomic_DNA"/>
</dbReference>
<feature type="domain" description="DUF4220" evidence="2">
    <location>
        <begin position="63"/>
        <end position="453"/>
    </location>
</feature>
<gene>
    <name evidence="3" type="ORF">RGQ29_019267</name>
</gene>
<keyword evidence="1" id="KW-0472">Membrane</keyword>
<protein>
    <recommendedName>
        <fullName evidence="2">DUF4220 domain-containing protein</fullName>
    </recommendedName>
</protein>
<feature type="transmembrane region" description="Helical" evidence="1">
    <location>
        <begin position="61"/>
        <end position="77"/>
    </location>
</feature>
<reference evidence="3 4" key="1">
    <citation type="journal article" date="2023" name="G3 (Bethesda)">
        <title>A haplotype-resolved chromosome-scale genome for Quercus rubra L. provides insights into the genetics of adaptive traits for red oak species.</title>
        <authorList>
            <person name="Kapoor B."/>
            <person name="Jenkins J."/>
            <person name="Schmutz J."/>
            <person name="Zhebentyayeva T."/>
            <person name="Kuelheim C."/>
            <person name="Coggeshall M."/>
            <person name="Heim C."/>
            <person name="Lasky J.R."/>
            <person name="Leites L."/>
            <person name="Islam-Faridi N."/>
            <person name="Romero-Severson J."/>
            <person name="DeLeo V.L."/>
            <person name="Lucas S.M."/>
            <person name="Lazic D."/>
            <person name="Gailing O."/>
            <person name="Carlson J."/>
            <person name="Staton M."/>
        </authorList>
    </citation>
    <scope>NUCLEOTIDE SEQUENCE [LARGE SCALE GENOMIC DNA]</scope>
    <source>
        <strain evidence="3">Pseudo-F2</strain>
    </source>
</reference>
<dbReference type="InterPro" id="IPR007658">
    <property type="entry name" value="DUF594"/>
</dbReference>
<accession>A0AAN7F7W3</accession>